<evidence type="ECO:0000313" key="1">
    <source>
        <dbReference type="EMBL" id="QOY86749.1"/>
    </source>
</evidence>
<dbReference type="EMBL" id="CP063849">
    <property type="protein sequence ID" value="QOY86749.1"/>
    <property type="molecule type" value="Genomic_DNA"/>
</dbReference>
<reference evidence="1 2" key="1">
    <citation type="submission" date="2020-10" db="EMBL/GenBank/DDBJ databases">
        <title>Complete genome sequence of Paludibaculum fermentans P105T, a facultatively anaerobic acidobacterium capable of dissimilatory Fe(III) reduction.</title>
        <authorList>
            <person name="Dedysh S.N."/>
            <person name="Beletsky A.V."/>
            <person name="Kulichevskaya I.S."/>
            <person name="Mardanov A.V."/>
            <person name="Ravin N.V."/>
        </authorList>
    </citation>
    <scope>NUCLEOTIDE SEQUENCE [LARGE SCALE GENOMIC DNA]</scope>
    <source>
        <strain evidence="1 2">P105</strain>
    </source>
</reference>
<protein>
    <submittedName>
        <fullName evidence="1">Uncharacterized protein</fullName>
    </submittedName>
</protein>
<dbReference type="RefSeq" id="WP_194448418.1">
    <property type="nucleotide sequence ID" value="NZ_CP063849.1"/>
</dbReference>
<accession>A0A7S7NNE0</accession>
<proteinExistence type="predicted"/>
<dbReference type="AlphaFoldDB" id="A0A7S7NNE0"/>
<name>A0A7S7NNE0_PALFE</name>
<sequence length="120" mass="12974">MTIASSSSGPVADVVCAHLDSVERRLLARPSVEEIQEIQSELELVVSLVRSFPVPAIAPGILEHTFRPIQTRLRRLSVLLEQALSFCESWQAFLGTQAGYNPAGAWNAAPPASGLLDHRG</sequence>
<dbReference type="KEGG" id="pfer:IRI77_28780"/>
<keyword evidence="2" id="KW-1185">Reference proteome</keyword>
<gene>
    <name evidence="1" type="ORF">IRI77_28780</name>
</gene>
<dbReference type="Proteomes" id="UP000593892">
    <property type="component" value="Chromosome"/>
</dbReference>
<organism evidence="1 2">
    <name type="scientific">Paludibaculum fermentans</name>
    <dbReference type="NCBI Taxonomy" id="1473598"/>
    <lineage>
        <taxon>Bacteria</taxon>
        <taxon>Pseudomonadati</taxon>
        <taxon>Acidobacteriota</taxon>
        <taxon>Terriglobia</taxon>
        <taxon>Bryobacterales</taxon>
        <taxon>Bryobacteraceae</taxon>
        <taxon>Paludibaculum</taxon>
    </lineage>
</organism>
<evidence type="ECO:0000313" key="2">
    <source>
        <dbReference type="Proteomes" id="UP000593892"/>
    </source>
</evidence>